<sequence length="325" mass="36661">MFILSCDEVFNFFKETLLFDCMRRTAPYLGGWLRSALFVFAPCVARSSFNPMAGLEMFTDNTNTSGEPVVTKTDDVNCPAVPFIRFVVVHNRTKHHFSLSPHTTILELKQALEPLTQVPVGMQKLIYRGLLTDTMKLGDLRILSKDAKLMLVGASQSEADRIRQVEAAGVDGGDVEKEENGGSGLVGELNWSEQTEHKRVLERFGKPDNAMVGILNTEEMLAPNESLTGMYDKRGRALRLRIKSDTCELWLATNDVTHKFPLATIYDVVSQPIKNHSEYHIMAFQIGPTPKSRYFVYWIPSQYVESIKTMVLQHKILRSTDLSNP</sequence>
<dbReference type="PANTHER" id="PTHR16470">
    <property type="entry name" value="UBIQUITIN DOMAIN-CONTAINING PROTEIN UBFD1"/>
    <property type="match status" value="1"/>
</dbReference>
<evidence type="ECO:0000313" key="3">
    <source>
        <dbReference type="Proteomes" id="UP000822476"/>
    </source>
</evidence>
<comment type="caution">
    <text evidence="2">The sequence shown here is derived from an EMBL/GenBank/DDBJ whole genome shotgun (WGS) entry which is preliminary data.</text>
</comment>
<dbReference type="AlphaFoldDB" id="A0A8S9YEM8"/>
<evidence type="ECO:0000259" key="1">
    <source>
        <dbReference type="PROSITE" id="PS50053"/>
    </source>
</evidence>
<dbReference type="SMART" id="SM00213">
    <property type="entry name" value="UBQ"/>
    <property type="match status" value="1"/>
</dbReference>
<accession>A0A8S9YEM8</accession>
<name>A0A8S9YEM8_9TREM</name>
<dbReference type="GO" id="GO:0045296">
    <property type="term" value="F:cadherin binding"/>
    <property type="evidence" value="ECO:0007669"/>
    <property type="project" value="TreeGrafter"/>
</dbReference>
<dbReference type="Pfam" id="PF25343">
    <property type="entry name" value="PH_UBFD1_C"/>
    <property type="match status" value="1"/>
</dbReference>
<proteinExistence type="predicted"/>
<dbReference type="GO" id="GO:0003723">
    <property type="term" value="F:RNA binding"/>
    <property type="evidence" value="ECO:0007669"/>
    <property type="project" value="TreeGrafter"/>
</dbReference>
<dbReference type="InterPro" id="IPR039120">
    <property type="entry name" value="UBFD1"/>
</dbReference>
<dbReference type="InterPro" id="IPR000626">
    <property type="entry name" value="Ubiquitin-like_dom"/>
</dbReference>
<dbReference type="EMBL" id="JTDE01021857">
    <property type="protein sequence ID" value="KAF7232375.1"/>
    <property type="molecule type" value="Genomic_DNA"/>
</dbReference>
<dbReference type="OrthoDB" id="267397at2759"/>
<keyword evidence="3" id="KW-1185">Reference proteome</keyword>
<dbReference type="Gene3D" id="3.10.20.90">
    <property type="entry name" value="Phosphatidylinositol 3-kinase Catalytic Subunit, Chain A, domain 1"/>
    <property type="match status" value="1"/>
</dbReference>
<gene>
    <name evidence="2" type="ORF">EG68_08148</name>
</gene>
<dbReference type="SUPFAM" id="SSF54236">
    <property type="entry name" value="Ubiquitin-like"/>
    <property type="match status" value="1"/>
</dbReference>
<dbReference type="Proteomes" id="UP000822476">
    <property type="component" value="Unassembled WGS sequence"/>
</dbReference>
<dbReference type="InterPro" id="IPR057455">
    <property type="entry name" value="UBFD1_C"/>
</dbReference>
<dbReference type="InterPro" id="IPR029071">
    <property type="entry name" value="Ubiquitin-like_domsf"/>
</dbReference>
<organism evidence="2 3">
    <name type="scientific">Paragonimus skrjabini miyazakii</name>
    <dbReference type="NCBI Taxonomy" id="59628"/>
    <lineage>
        <taxon>Eukaryota</taxon>
        <taxon>Metazoa</taxon>
        <taxon>Spiralia</taxon>
        <taxon>Lophotrochozoa</taxon>
        <taxon>Platyhelminthes</taxon>
        <taxon>Trematoda</taxon>
        <taxon>Digenea</taxon>
        <taxon>Plagiorchiida</taxon>
        <taxon>Troglotremata</taxon>
        <taxon>Troglotrematidae</taxon>
        <taxon>Paragonimus</taxon>
    </lineage>
</organism>
<dbReference type="PANTHER" id="PTHR16470:SF0">
    <property type="entry name" value="UBIQUITIN DOMAIN-CONTAINING PROTEIN UBFD1"/>
    <property type="match status" value="1"/>
</dbReference>
<evidence type="ECO:0000313" key="2">
    <source>
        <dbReference type="EMBL" id="KAF7232375.1"/>
    </source>
</evidence>
<dbReference type="PROSITE" id="PS50053">
    <property type="entry name" value="UBIQUITIN_2"/>
    <property type="match status" value="1"/>
</dbReference>
<reference evidence="2" key="1">
    <citation type="submission" date="2019-07" db="EMBL/GenBank/DDBJ databases">
        <title>Annotation for the trematode Paragonimus miyazaki's.</title>
        <authorList>
            <person name="Choi Y.-J."/>
        </authorList>
    </citation>
    <scope>NUCLEOTIDE SEQUENCE</scope>
    <source>
        <strain evidence="2">Japan</strain>
    </source>
</reference>
<feature type="domain" description="Ubiquitin-like" evidence="1">
    <location>
        <begin position="97"/>
        <end position="142"/>
    </location>
</feature>
<protein>
    <recommendedName>
        <fullName evidence="1">Ubiquitin-like domain-containing protein</fullName>
    </recommendedName>
</protein>
<dbReference type="Pfam" id="PF00240">
    <property type="entry name" value="ubiquitin"/>
    <property type="match status" value="1"/>
</dbReference>